<dbReference type="Pfam" id="PF13920">
    <property type="entry name" value="zf-C3HC4_3"/>
    <property type="match status" value="1"/>
</dbReference>
<dbReference type="AlphaFoldDB" id="A0A8E5NJ81"/>
<dbReference type="GO" id="GO:0006915">
    <property type="term" value="P:apoptotic process"/>
    <property type="evidence" value="ECO:0007669"/>
    <property type="project" value="UniProtKB-KW"/>
</dbReference>
<dbReference type="PROSITE" id="PS50089">
    <property type="entry name" value="ZF_RING_2"/>
    <property type="match status" value="1"/>
</dbReference>
<dbReference type="SUPFAM" id="SSF57924">
    <property type="entry name" value="Inhibitor of apoptosis (IAP) repeat"/>
    <property type="match status" value="2"/>
</dbReference>
<keyword evidence="3" id="KW-0479">Metal-binding</keyword>
<dbReference type="Gene3D" id="1.10.1170.10">
    <property type="entry name" value="Inhibitor Of Apoptosis Protein (2mihbC-IAP-1), Chain A"/>
    <property type="match status" value="2"/>
</dbReference>
<evidence type="ECO:0000256" key="2">
    <source>
        <dbReference type="ARBA" id="ARBA00022703"/>
    </source>
</evidence>
<evidence type="ECO:0000256" key="1">
    <source>
        <dbReference type="ARBA" id="ARBA00006672"/>
    </source>
</evidence>
<dbReference type="PANTHER" id="PTHR10044:SF174">
    <property type="entry name" value="DEATH-ASSOCIATED INHIBITOR OF APOPTOSIS 1"/>
    <property type="match status" value="1"/>
</dbReference>
<dbReference type="Pfam" id="PF00653">
    <property type="entry name" value="BIR"/>
    <property type="match status" value="2"/>
</dbReference>
<feature type="compositionally biased region" description="Low complexity" evidence="7">
    <location>
        <begin position="25"/>
        <end position="42"/>
    </location>
</feature>
<evidence type="ECO:0000259" key="8">
    <source>
        <dbReference type="PROSITE" id="PS50089"/>
    </source>
</evidence>
<keyword evidence="4 6" id="KW-0863">Zinc-finger</keyword>
<evidence type="ECO:0000256" key="5">
    <source>
        <dbReference type="ARBA" id="ARBA00022833"/>
    </source>
</evidence>
<dbReference type="GO" id="GO:0061630">
    <property type="term" value="F:ubiquitin protein ligase activity"/>
    <property type="evidence" value="ECO:0007669"/>
    <property type="project" value="TreeGrafter"/>
</dbReference>
<dbReference type="Gene3D" id="3.30.40.10">
    <property type="entry name" value="Zinc/RING finger domain, C3HC4 (zinc finger)"/>
    <property type="match status" value="1"/>
</dbReference>
<dbReference type="GO" id="GO:0005634">
    <property type="term" value="C:nucleus"/>
    <property type="evidence" value="ECO:0007669"/>
    <property type="project" value="TreeGrafter"/>
</dbReference>
<dbReference type="SMART" id="SM00184">
    <property type="entry name" value="RING"/>
    <property type="match status" value="1"/>
</dbReference>
<feature type="compositionally biased region" description="Low complexity" evidence="7">
    <location>
        <begin position="148"/>
        <end position="164"/>
    </location>
</feature>
<dbReference type="PANTHER" id="PTHR10044">
    <property type="entry name" value="INHIBITOR OF APOPTOSIS"/>
    <property type="match status" value="1"/>
</dbReference>
<evidence type="ECO:0000256" key="4">
    <source>
        <dbReference type="ARBA" id="ARBA00022771"/>
    </source>
</evidence>
<feature type="domain" description="RING-type" evidence="8">
    <location>
        <begin position="323"/>
        <end position="358"/>
    </location>
</feature>
<feature type="region of interest" description="Disordered" evidence="7">
    <location>
        <begin position="145"/>
        <end position="164"/>
    </location>
</feature>
<dbReference type="GO" id="GO:0005737">
    <property type="term" value="C:cytoplasm"/>
    <property type="evidence" value="ECO:0007669"/>
    <property type="project" value="TreeGrafter"/>
</dbReference>
<proteinExistence type="evidence at transcript level"/>
<dbReference type="FunFam" id="1.10.1170.10:FF:000002">
    <property type="entry name" value="Baculoviral IAP repeat containing 7"/>
    <property type="match status" value="1"/>
</dbReference>
<protein>
    <submittedName>
        <fullName evidence="9">Inhibitor of apoptosis</fullName>
    </submittedName>
</protein>
<keyword evidence="5" id="KW-0862">Zinc</keyword>
<organism evidence="9">
    <name type="scientific">Schistocerca gregaria</name>
    <name type="common">Desert locust</name>
    <name type="synonym">Gryllus gregarius</name>
    <dbReference type="NCBI Taxonomy" id="7010"/>
    <lineage>
        <taxon>Eukaryota</taxon>
        <taxon>Metazoa</taxon>
        <taxon>Ecdysozoa</taxon>
        <taxon>Arthropoda</taxon>
        <taxon>Hexapoda</taxon>
        <taxon>Insecta</taxon>
        <taxon>Pterygota</taxon>
        <taxon>Neoptera</taxon>
        <taxon>Polyneoptera</taxon>
        <taxon>Orthoptera</taxon>
        <taxon>Caelifera</taxon>
        <taxon>Acrididea</taxon>
        <taxon>Acridomorpha</taxon>
        <taxon>Acridoidea</taxon>
        <taxon>Acrididae</taxon>
        <taxon>Cyrtacanthacridinae</taxon>
        <taxon>Schistocerca</taxon>
    </lineage>
</organism>
<dbReference type="GO" id="GO:0043066">
    <property type="term" value="P:negative regulation of apoptotic process"/>
    <property type="evidence" value="ECO:0007669"/>
    <property type="project" value="TreeGrafter"/>
</dbReference>
<dbReference type="OrthoDB" id="5855668at2759"/>
<keyword evidence="2" id="KW-0053">Apoptosis</keyword>
<dbReference type="GO" id="GO:0043027">
    <property type="term" value="F:cysteine-type endopeptidase inhibitor activity involved in apoptotic process"/>
    <property type="evidence" value="ECO:0007669"/>
    <property type="project" value="TreeGrafter"/>
</dbReference>
<dbReference type="EMBL" id="MW962680">
    <property type="protein sequence ID" value="QVD39446.1"/>
    <property type="molecule type" value="mRNA"/>
</dbReference>
<feature type="region of interest" description="Disordered" evidence="7">
    <location>
        <begin position="1"/>
        <end position="44"/>
    </location>
</feature>
<evidence type="ECO:0000256" key="7">
    <source>
        <dbReference type="SAM" id="MobiDB-lite"/>
    </source>
</evidence>
<evidence type="ECO:0000256" key="3">
    <source>
        <dbReference type="ARBA" id="ARBA00022723"/>
    </source>
</evidence>
<reference evidence="9" key="1">
    <citation type="journal article" date="2021" name="J. Neurophysiol.">
        <title>Gene transcription changes in a locust model of noise-induced deafness.</title>
        <authorList>
            <person name="French A.S."/>
            <person name="Warren B."/>
        </authorList>
    </citation>
    <scope>NUCLEOTIDE SEQUENCE</scope>
</reference>
<dbReference type="GO" id="GO:0051726">
    <property type="term" value="P:regulation of cell cycle"/>
    <property type="evidence" value="ECO:0007669"/>
    <property type="project" value="TreeGrafter"/>
</dbReference>
<dbReference type="InterPro" id="IPR001841">
    <property type="entry name" value="Znf_RING"/>
</dbReference>
<evidence type="ECO:0000313" key="9">
    <source>
        <dbReference type="EMBL" id="QVD39446.1"/>
    </source>
</evidence>
<dbReference type="PROSITE" id="PS50143">
    <property type="entry name" value="BIR_REPEAT_2"/>
    <property type="match status" value="2"/>
</dbReference>
<accession>A0A8E5NJ81</accession>
<name>A0A8E5NJ81_SCHGR</name>
<dbReference type="GO" id="GO:0008270">
    <property type="term" value="F:zinc ion binding"/>
    <property type="evidence" value="ECO:0007669"/>
    <property type="project" value="UniProtKB-KW"/>
</dbReference>
<evidence type="ECO:0000256" key="6">
    <source>
        <dbReference type="PROSITE-ProRule" id="PRU00175"/>
    </source>
</evidence>
<comment type="similarity">
    <text evidence="1">Belongs to the IAP family.</text>
</comment>
<dbReference type="FunFam" id="1.10.1170.10:FF:000003">
    <property type="entry name" value="E3 ubiquitin-protein ligase XIAP"/>
    <property type="match status" value="1"/>
</dbReference>
<sequence length="370" mass="40874">MAPDVVRVIPQEERSGPPLPNNVKPPAAHQAPLTAAANTTTTDRNRYSLESERLKTFTNWPVPFIEKRELASAGFVYKYRDVVQCIYCGVEIGEWEEGDEPIVEHERWAPLCPFIRNRTVNGSTTEQNAVPRTISYDTCGLYGTEIRPNSSPEPTPSCSSTESAPTLDKLGIHTNTGPVWPKYSTQEARLASFDGWPLAIKQRPDKLSEAGFFYTGKGDQTVCFHCGGGLKDWEEADDPWVEHALWFSKCVFVILVKGKDFVDNICQNKDAIITAKEATNIKLPPNLQEAVKVVNPEAASAASSEQQLPVLNTEREIDDPRICKICFQEEMGVLFLPCGHIVACVKCAPSLSSCAVCRKPVSATVRAFLS</sequence>
<dbReference type="GO" id="GO:0031398">
    <property type="term" value="P:positive regulation of protein ubiquitination"/>
    <property type="evidence" value="ECO:0007669"/>
    <property type="project" value="TreeGrafter"/>
</dbReference>
<dbReference type="InterPro" id="IPR050784">
    <property type="entry name" value="IAP"/>
</dbReference>
<dbReference type="InterPro" id="IPR001370">
    <property type="entry name" value="BIR_rpt"/>
</dbReference>
<dbReference type="CDD" id="cd00022">
    <property type="entry name" value="BIR"/>
    <property type="match status" value="2"/>
</dbReference>
<dbReference type="InterPro" id="IPR013083">
    <property type="entry name" value="Znf_RING/FYVE/PHD"/>
</dbReference>
<dbReference type="SMART" id="SM00238">
    <property type="entry name" value="BIR"/>
    <property type="match status" value="2"/>
</dbReference>